<dbReference type="GO" id="GO:0097367">
    <property type="term" value="F:carbohydrate derivative binding"/>
    <property type="evidence" value="ECO:0007669"/>
    <property type="project" value="InterPro"/>
</dbReference>
<reference evidence="3" key="1">
    <citation type="submission" date="2019-09" db="EMBL/GenBank/DDBJ databases">
        <title>Draft genome sequence assemblies of isolates from the urinary tract.</title>
        <authorList>
            <person name="Mores C.R."/>
            <person name="Putonti C."/>
            <person name="Wolfe A.J."/>
        </authorList>
    </citation>
    <scope>NUCLEOTIDE SEQUENCE [LARGE SCALE GENOMIC DNA]</scope>
    <source>
        <strain evidence="3">UMB8614</strain>
    </source>
</reference>
<evidence type="ECO:0000259" key="1">
    <source>
        <dbReference type="PROSITE" id="PS51464"/>
    </source>
</evidence>
<dbReference type="Pfam" id="PF13580">
    <property type="entry name" value="SIS_2"/>
    <property type="match status" value="1"/>
</dbReference>
<accession>A0A5N1BUL4</accession>
<gene>
    <name evidence="2" type="ORF">F6I34_02415</name>
</gene>
<dbReference type="InterPro" id="IPR001347">
    <property type="entry name" value="SIS_dom"/>
</dbReference>
<comment type="caution">
    <text evidence="2">The sequence shown here is derived from an EMBL/GenBank/DDBJ whole genome shotgun (WGS) entry which is preliminary data.</text>
</comment>
<dbReference type="InterPro" id="IPR046348">
    <property type="entry name" value="SIS_dom_sf"/>
</dbReference>
<dbReference type="GO" id="GO:1901135">
    <property type="term" value="P:carbohydrate derivative metabolic process"/>
    <property type="evidence" value="ECO:0007669"/>
    <property type="project" value="InterPro"/>
</dbReference>
<dbReference type="Proteomes" id="UP000326476">
    <property type="component" value="Unassembled WGS sequence"/>
</dbReference>
<dbReference type="AlphaFoldDB" id="A0A5N1BUL4"/>
<dbReference type="InterPro" id="IPR035461">
    <property type="entry name" value="GmhA/DiaA"/>
</dbReference>
<evidence type="ECO:0000313" key="2">
    <source>
        <dbReference type="EMBL" id="KAA9242072.1"/>
    </source>
</evidence>
<dbReference type="PROSITE" id="PS51464">
    <property type="entry name" value="SIS"/>
    <property type="match status" value="1"/>
</dbReference>
<feature type="domain" description="SIS" evidence="1">
    <location>
        <begin position="27"/>
        <end position="187"/>
    </location>
</feature>
<dbReference type="PANTHER" id="PTHR30390">
    <property type="entry name" value="SEDOHEPTULOSE 7-PHOSPHATE ISOMERASE / DNAA INITIATOR-ASSOCIATING FACTOR FOR REPLICATION INITIATION"/>
    <property type="match status" value="1"/>
</dbReference>
<dbReference type="EMBL" id="VYVN01000003">
    <property type="protein sequence ID" value="KAA9242072.1"/>
    <property type="molecule type" value="Genomic_DNA"/>
</dbReference>
<dbReference type="CDD" id="cd05006">
    <property type="entry name" value="SIS_GmhA"/>
    <property type="match status" value="1"/>
</dbReference>
<evidence type="ECO:0000313" key="3">
    <source>
        <dbReference type="Proteomes" id="UP000326476"/>
    </source>
</evidence>
<dbReference type="Gene3D" id="3.40.50.10490">
    <property type="entry name" value="Glucose-6-phosphate isomerase like protein, domain 1"/>
    <property type="match status" value="1"/>
</dbReference>
<name>A0A5N1BUL4_9LACT</name>
<proteinExistence type="predicted"/>
<dbReference type="PANTHER" id="PTHR30390:SF8">
    <property type="entry name" value="SUGAR ISOMERASE (SIS)"/>
    <property type="match status" value="1"/>
</dbReference>
<sequence length="191" mass="21753">MLKYLNSFFDEYKEALDSVEREKVNNLYKLLKYARSNNKNIFIMGNGGSASNAGHWVCDFNKGSSYKNSLRFRMIALSDNLATCSAIANDFDYRYVFSEQLKNLFNEGDIVIGLSVSGNSENIVEGLKYAKSHYGKTFSLIGGYNGKMKNYSDDYLVISSKNYGIVEDIHMNIGHLLSQYFKIENENEIDE</sequence>
<dbReference type="RefSeq" id="WP_111822206.1">
    <property type="nucleotide sequence ID" value="NZ_QMGY01000003.1"/>
</dbReference>
<dbReference type="InterPro" id="IPR050099">
    <property type="entry name" value="SIS_GmhA/DiaA_subfam"/>
</dbReference>
<protein>
    <submittedName>
        <fullName evidence="2">SIS domain-containing protein</fullName>
    </submittedName>
</protein>
<organism evidence="2 3">
    <name type="scientific">Aerococcus tenax</name>
    <dbReference type="NCBI Taxonomy" id="3078812"/>
    <lineage>
        <taxon>Bacteria</taxon>
        <taxon>Bacillati</taxon>
        <taxon>Bacillota</taxon>
        <taxon>Bacilli</taxon>
        <taxon>Lactobacillales</taxon>
        <taxon>Aerococcaceae</taxon>
        <taxon>Aerococcus</taxon>
    </lineage>
</organism>
<keyword evidence="3" id="KW-1185">Reference proteome</keyword>
<dbReference type="SUPFAM" id="SSF53697">
    <property type="entry name" value="SIS domain"/>
    <property type="match status" value="1"/>
</dbReference>